<dbReference type="EMBL" id="CP036426">
    <property type="protein sequence ID" value="QDV38996.1"/>
    <property type="molecule type" value="Genomic_DNA"/>
</dbReference>
<dbReference type="InterPro" id="IPR016181">
    <property type="entry name" value="Acyl_CoA_acyltransferase"/>
</dbReference>
<dbReference type="PROSITE" id="PS51186">
    <property type="entry name" value="GNAT"/>
    <property type="match status" value="1"/>
</dbReference>
<reference evidence="2 3" key="1">
    <citation type="submission" date="2019-02" db="EMBL/GenBank/DDBJ databases">
        <title>Deep-cultivation of Planctomycetes and their phenomic and genomic characterization uncovers novel biology.</title>
        <authorList>
            <person name="Wiegand S."/>
            <person name="Jogler M."/>
            <person name="Boedeker C."/>
            <person name="Pinto D."/>
            <person name="Vollmers J."/>
            <person name="Rivas-Marin E."/>
            <person name="Kohn T."/>
            <person name="Peeters S.H."/>
            <person name="Heuer A."/>
            <person name="Rast P."/>
            <person name="Oberbeckmann S."/>
            <person name="Bunk B."/>
            <person name="Jeske O."/>
            <person name="Meyerdierks A."/>
            <person name="Storesund J.E."/>
            <person name="Kallscheuer N."/>
            <person name="Luecker S."/>
            <person name="Lage O.M."/>
            <person name="Pohl T."/>
            <person name="Merkel B.J."/>
            <person name="Hornburger P."/>
            <person name="Mueller R.-W."/>
            <person name="Bruemmer F."/>
            <person name="Labrenz M."/>
            <person name="Spormann A.M."/>
            <person name="Op den Camp H."/>
            <person name="Overmann J."/>
            <person name="Amann R."/>
            <person name="Jetten M.S.M."/>
            <person name="Mascher T."/>
            <person name="Medema M.H."/>
            <person name="Devos D.P."/>
            <person name="Kaster A.-K."/>
            <person name="Ovreas L."/>
            <person name="Rohde M."/>
            <person name="Galperin M.Y."/>
            <person name="Jogler C."/>
        </authorList>
    </citation>
    <scope>NUCLEOTIDE SEQUENCE [LARGE SCALE GENOMIC DNA]</scope>
    <source>
        <strain evidence="2 3">ElP</strain>
    </source>
</reference>
<evidence type="ECO:0000259" key="1">
    <source>
        <dbReference type="PROSITE" id="PS51186"/>
    </source>
</evidence>
<organism evidence="2 3">
    <name type="scientific">Tautonia plasticadhaerens</name>
    <dbReference type="NCBI Taxonomy" id="2527974"/>
    <lineage>
        <taxon>Bacteria</taxon>
        <taxon>Pseudomonadati</taxon>
        <taxon>Planctomycetota</taxon>
        <taxon>Planctomycetia</taxon>
        <taxon>Isosphaerales</taxon>
        <taxon>Isosphaeraceae</taxon>
        <taxon>Tautonia</taxon>
    </lineage>
</organism>
<dbReference type="Pfam" id="PF13673">
    <property type="entry name" value="Acetyltransf_10"/>
    <property type="match status" value="1"/>
</dbReference>
<dbReference type="KEGG" id="tpla:ElP_69570"/>
<dbReference type="GO" id="GO:0016747">
    <property type="term" value="F:acyltransferase activity, transferring groups other than amino-acyl groups"/>
    <property type="evidence" value="ECO:0007669"/>
    <property type="project" value="InterPro"/>
</dbReference>
<dbReference type="Gene3D" id="3.40.630.30">
    <property type="match status" value="1"/>
</dbReference>
<feature type="domain" description="N-acetyltransferase" evidence="1">
    <location>
        <begin position="8"/>
        <end position="151"/>
    </location>
</feature>
<dbReference type="RefSeq" id="WP_145277931.1">
    <property type="nucleotide sequence ID" value="NZ_CP036426.1"/>
</dbReference>
<proteinExistence type="predicted"/>
<gene>
    <name evidence="2" type="ORF">ElP_69570</name>
</gene>
<dbReference type="SUPFAM" id="SSF55729">
    <property type="entry name" value="Acyl-CoA N-acyltransferases (Nat)"/>
    <property type="match status" value="1"/>
</dbReference>
<name>A0A518HE40_9BACT</name>
<keyword evidence="3" id="KW-1185">Reference proteome</keyword>
<keyword evidence="2" id="KW-0808">Transferase</keyword>
<sequence>MGVGWNWCRFGELGPGELYELMGLRQRVFVLEQRCAYVDADGLDPRAWHLLGVEGGRLLASARVFERRPGGEGEASIGRVVVDRGARGVGLGRALVAEAVRGCDRLAPGRAIRIQAQAHLERFYEGFAFRRCTPPYLFDGIVHVDMTRPAG</sequence>
<protein>
    <submittedName>
        <fullName evidence="2">Putative acyltransferase</fullName>
    </submittedName>
</protein>
<dbReference type="CDD" id="cd04301">
    <property type="entry name" value="NAT_SF"/>
    <property type="match status" value="1"/>
</dbReference>
<dbReference type="AlphaFoldDB" id="A0A518HE40"/>
<dbReference type="OrthoDB" id="9796171at2"/>
<evidence type="ECO:0000313" key="2">
    <source>
        <dbReference type="EMBL" id="QDV38996.1"/>
    </source>
</evidence>
<dbReference type="InterPro" id="IPR000182">
    <property type="entry name" value="GNAT_dom"/>
</dbReference>
<accession>A0A518HE40</accession>
<evidence type="ECO:0000313" key="3">
    <source>
        <dbReference type="Proteomes" id="UP000317835"/>
    </source>
</evidence>
<keyword evidence="2" id="KW-0012">Acyltransferase</keyword>
<dbReference type="Proteomes" id="UP000317835">
    <property type="component" value="Chromosome"/>
</dbReference>